<protein>
    <submittedName>
        <fullName evidence="1">Uncharacterized protein</fullName>
    </submittedName>
</protein>
<sequence length="45" mass="5083">MSFAKKLSELRAALQARSLDQAIREADSPSLRDELLLLAQRANER</sequence>
<evidence type="ECO:0000313" key="1">
    <source>
        <dbReference type="EMBL" id="XAN05790.1"/>
    </source>
</evidence>
<proteinExistence type="predicted"/>
<dbReference type="EMBL" id="CP154795">
    <property type="protein sequence ID" value="XAN05790.1"/>
    <property type="molecule type" value="Genomic_DNA"/>
</dbReference>
<name>A0ABZ3FJJ4_9ACTN</name>
<accession>A0ABZ3FJJ4</accession>
<evidence type="ECO:0000313" key="2">
    <source>
        <dbReference type="Proteomes" id="UP001442841"/>
    </source>
</evidence>
<dbReference type="RefSeq" id="WP_425307223.1">
    <property type="nucleotide sequence ID" value="NZ_CP154795.1"/>
</dbReference>
<organism evidence="1 2">
    <name type="scientific">Ammonicoccus fulvus</name>
    <dbReference type="NCBI Taxonomy" id="3138240"/>
    <lineage>
        <taxon>Bacteria</taxon>
        <taxon>Bacillati</taxon>
        <taxon>Actinomycetota</taxon>
        <taxon>Actinomycetes</taxon>
        <taxon>Propionibacteriales</taxon>
        <taxon>Propionibacteriaceae</taxon>
        <taxon>Ammonicoccus</taxon>
    </lineage>
</organism>
<gene>
    <name evidence="1" type="ORF">AADG42_00200</name>
</gene>
<dbReference type="Proteomes" id="UP001442841">
    <property type="component" value="Chromosome"/>
</dbReference>
<keyword evidence="2" id="KW-1185">Reference proteome</keyword>
<reference evidence="1 2" key="1">
    <citation type="submission" date="2024-04" db="EMBL/GenBank/DDBJ databases">
        <title>Isolation of an actinomycete strain from pig manure.</title>
        <authorList>
            <person name="Gong T."/>
            <person name="Yu Z."/>
            <person name="An M."/>
            <person name="Wei C."/>
            <person name="Yang W."/>
            <person name="Liu L."/>
        </authorList>
    </citation>
    <scope>NUCLEOTIDE SEQUENCE [LARGE SCALE GENOMIC DNA]</scope>
    <source>
        <strain evidence="1 2">ZF39</strain>
    </source>
</reference>